<sequence length="228" mass="24260">MAFTLLPLIVSCARPMNAYPYRNGVPGYSAEETVTVRMPSDKVNGFMNAMRSEAASLKGAGLQASLWSGRSGGSAKADVAVYTSAMRDARRKAQSMASFMHTHLGSIAVVSEISGSAPDERGPVANAGTITESVMVAKRAVVRVGSQGPVVLAVRYGLANGGTISVFGFSDAFRHGERQGVRIQFEARGRNGAQVKRQLDRYMQMLQNVAKRQGIGKGAIAITSLQMM</sequence>
<dbReference type="Pfam" id="PF04402">
    <property type="entry name" value="SIMPL"/>
    <property type="match status" value="1"/>
</dbReference>
<name>E6Q3M5_9ZZZZ</name>
<organism evidence="1">
    <name type="scientific">mine drainage metagenome</name>
    <dbReference type="NCBI Taxonomy" id="410659"/>
    <lineage>
        <taxon>unclassified sequences</taxon>
        <taxon>metagenomes</taxon>
        <taxon>ecological metagenomes</taxon>
    </lineage>
</organism>
<comment type="caution">
    <text evidence="1">The sequence shown here is derived from an EMBL/GenBank/DDBJ whole genome shotgun (WGS) entry which is preliminary data.</text>
</comment>
<proteinExistence type="predicted"/>
<accession>E6Q3M5</accession>
<reference evidence="1" key="1">
    <citation type="submission" date="2009-10" db="EMBL/GenBank/DDBJ databases">
        <title>Diversity of trophic interactions inside an arsenic-rich microbial ecosystem.</title>
        <authorList>
            <person name="Bertin P.N."/>
            <person name="Heinrich-Salmeron A."/>
            <person name="Pelletier E."/>
            <person name="Goulhen-Chollet F."/>
            <person name="Arsene-Ploetze F."/>
            <person name="Gallien S."/>
            <person name="Calteau A."/>
            <person name="Vallenet D."/>
            <person name="Casiot C."/>
            <person name="Chane-Woon-Ming B."/>
            <person name="Giloteaux L."/>
            <person name="Barakat M."/>
            <person name="Bonnefoy V."/>
            <person name="Bruneel O."/>
            <person name="Chandler M."/>
            <person name="Cleiss J."/>
            <person name="Duran R."/>
            <person name="Elbaz-Poulichet F."/>
            <person name="Fonknechten N."/>
            <person name="Lauga B."/>
            <person name="Mornico D."/>
            <person name="Ortet P."/>
            <person name="Schaeffer C."/>
            <person name="Siguier P."/>
            <person name="Alexander Thil Smith A."/>
            <person name="Van Dorsselaer A."/>
            <person name="Weissenbach J."/>
            <person name="Medigue C."/>
            <person name="Le Paslier D."/>
        </authorList>
    </citation>
    <scope>NUCLEOTIDE SEQUENCE</scope>
</reference>
<dbReference type="InterPro" id="IPR007497">
    <property type="entry name" value="SIMPL/DUF541"/>
</dbReference>
<dbReference type="AlphaFoldDB" id="E6Q3M5"/>
<gene>
    <name evidence="1" type="ORF">CARN4_0778</name>
</gene>
<protein>
    <submittedName>
        <fullName evidence="1">Uncharacterized protein</fullName>
    </submittedName>
</protein>
<dbReference type="EMBL" id="CABO01000025">
    <property type="protein sequence ID" value="CBI01786.1"/>
    <property type="molecule type" value="Genomic_DNA"/>
</dbReference>
<evidence type="ECO:0000313" key="1">
    <source>
        <dbReference type="EMBL" id="CBI01786.1"/>
    </source>
</evidence>